<evidence type="ECO:0000256" key="7">
    <source>
        <dbReference type="ARBA" id="ARBA00023242"/>
    </source>
</evidence>
<dbReference type="Pfam" id="PF14474">
    <property type="entry name" value="RTC4"/>
    <property type="match status" value="1"/>
</dbReference>
<reference evidence="10" key="1">
    <citation type="journal article" date="2023" name="Mol. Phylogenet. Evol.">
        <title>Genome-scale phylogeny and comparative genomics of the fungal order Sordariales.</title>
        <authorList>
            <person name="Hensen N."/>
            <person name="Bonometti L."/>
            <person name="Westerberg I."/>
            <person name="Brannstrom I.O."/>
            <person name="Guillou S."/>
            <person name="Cros-Aarteil S."/>
            <person name="Calhoun S."/>
            <person name="Haridas S."/>
            <person name="Kuo A."/>
            <person name="Mondo S."/>
            <person name="Pangilinan J."/>
            <person name="Riley R."/>
            <person name="LaButti K."/>
            <person name="Andreopoulos B."/>
            <person name="Lipzen A."/>
            <person name="Chen C."/>
            <person name="Yan M."/>
            <person name="Daum C."/>
            <person name="Ng V."/>
            <person name="Clum A."/>
            <person name="Steindorff A."/>
            <person name="Ohm R.A."/>
            <person name="Martin F."/>
            <person name="Silar P."/>
            <person name="Natvig D.O."/>
            <person name="Lalanne C."/>
            <person name="Gautier V."/>
            <person name="Ament-Velasquez S.L."/>
            <person name="Kruys A."/>
            <person name="Hutchinson M.I."/>
            <person name="Powell A.J."/>
            <person name="Barry K."/>
            <person name="Miller A.N."/>
            <person name="Grigoriev I.V."/>
            <person name="Debuchy R."/>
            <person name="Gladieux P."/>
            <person name="Hiltunen Thoren M."/>
            <person name="Johannesson H."/>
        </authorList>
    </citation>
    <scope>NUCLEOTIDE SEQUENCE</scope>
    <source>
        <strain evidence="10">CBS 141.50</strain>
    </source>
</reference>
<evidence type="ECO:0000256" key="5">
    <source>
        <dbReference type="ARBA" id="ARBA00015162"/>
    </source>
</evidence>
<protein>
    <recommendedName>
        <fullName evidence="5">Restriction of telomere capping protein 4</fullName>
    </recommendedName>
</protein>
<comment type="function">
    <text evidence="1">May be involved in a process influencing telomere capping.</text>
</comment>
<keyword evidence="7" id="KW-0539">Nucleus</keyword>
<evidence type="ECO:0000259" key="9">
    <source>
        <dbReference type="SMART" id="SM01312"/>
    </source>
</evidence>
<feature type="compositionally biased region" description="Low complexity" evidence="8">
    <location>
        <begin position="179"/>
        <end position="191"/>
    </location>
</feature>
<feature type="compositionally biased region" description="Polar residues" evidence="8">
    <location>
        <begin position="223"/>
        <end position="234"/>
    </location>
</feature>
<evidence type="ECO:0000256" key="3">
    <source>
        <dbReference type="ARBA" id="ARBA00004496"/>
    </source>
</evidence>
<evidence type="ECO:0000256" key="2">
    <source>
        <dbReference type="ARBA" id="ARBA00004123"/>
    </source>
</evidence>
<dbReference type="SMART" id="SM01312">
    <property type="entry name" value="RTC4"/>
    <property type="match status" value="1"/>
</dbReference>
<feature type="domain" description="Restriction of telomere capping protein 4 C-terminal" evidence="9">
    <location>
        <begin position="385"/>
        <end position="502"/>
    </location>
</feature>
<evidence type="ECO:0000256" key="6">
    <source>
        <dbReference type="ARBA" id="ARBA00022490"/>
    </source>
</evidence>
<dbReference type="GO" id="GO:0005634">
    <property type="term" value="C:nucleus"/>
    <property type="evidence" value="ECO:0007669"/>
    <property type="project" value="UniProtKB-SubCell"/>
</dbReference>
<dbReference type="RefSeq" id="XP_062641276.1">
    <property type="nucleotide sequence ID" value="XM_062779164.1"/>
</dbReference>
<organism evidence="10 11">
    <name type="scientific">Dichotomopilus funicola</name>
    <dbReference type="NCBI Taxonomy" id="1934379"/>
    <lineage>
        <taxon>Eukaryota</taxon>
        <taxon>Fungi</taxon>
        <taxon>Dikarya</taxon>
        <taxon>Ascomycota</taxon>
        <taxon>Pezizomycotina</taxon>
        <taxon>Sordariomycetes</taxon>
        <taxon>Sordariomycetidae</taxon>
        <taxon>Sordariales</taxon>
        <taxon>Chaetomiaceae</taxon>
        <taxon>Dichotomopilus</taxon>
    </lineage>
</organism>
<feature type="compositionally biased region" description="Basic and acidic residues" evidence="8">
    <location>
        <begin position="53"/>
        <end position="76"/>
    </location>
</feature>
<name>A0AAN6ZQD1_9PEZI</name>
<dbReference type="PANTHER" id="PTHR41391">
    <property type="entry name" value="RESTRICTION OF TELOMERE CAPPING PROTEIN 4"/>
    <property type="match status" value="1"/>
</dbReference>
<dbReference type="PANTHER" id="PTHR41391:SF1">
    <property type="entry name" value="RESTRICTION OF TELOMERE CAPPING PROTEIN 4"/>
    <property type="match status" value="1"/>
</dbReference>
<dbReference type="GeneID" id="87815777"/>
<feature type="region of interest" description="Disordered" evidence="8">
    <location>
        <begin position="16"/>
        <end position="308"/>
    </location>
</feature>
<proteinExistence type="inferred from homology"/>
<comment type="subcellular location">
    <subcellularLocation>
        <location evidence="3">Cytoplasm</location>
    </subcellularLocation>
    <subcellularLocation>
        <location evidence="2">Nucleus</location>
    </subcellularLocation>
</comment>
<dbReference type="Proteomes" id="UP001302676">
    <property type="component" value="Unassembled WGS sequence"/>
</dbReference>
<comment type="similarity">
    <text evidence="4">Belongs to the RTC4 family.</text>
</comment>
<dbReference type="AlphaFoldDB" id="A0AAN6ZQD1"/>
<feature type="compositionally biased region" description="Basic and acidic residues" evidence="8">
    <location>
        <begin position="243"/>
        <end position="257"/>
    </location>
</feature>
<accession>A0AAN6ZQD1</accession>
<dbReference type="GO" id="GO:0005737">
    <property type="term" value="C:cytoplasm"/>
    <property type="evidence" value="ECO:0007669"/>
    <property type="project" value="UniProtKB-SubCell"/>
</dbReference>
<keyword evidence="11" id="KW-1185">Reference proteome</keyword>
<dbReference type="EMBL" id="MU853555">
    <property type="protein sequence ID" value="KAK4147905.1"/>
    <property type="molecule type" value="Genomic_DNA"/>
</dbReference>
<comment type="caution">
    <text evidence="10">The sequence shown here is derived from an EMBL/GenBank/DDBJ whole genome shotgun (WGS) entry which is preliminary data.</text>
</comment>
<reference evidence="10" key="2">
    <citation type="submission" date="2023-05" db="EMBL/GenBank/DDBJ databases">
        <authorList>
            <consortium name="Lawrence Berkeley National Laboratory"/>
            <person name="Steindorff A."/>
            <person name="Hensen N."/>
            <person name="Bonometti L."/>
            <person name="Westerberg I."/>
            <person name="Brannstrom I.O."/>
            <person name="Guillou S."/>
            <person name="Cros-Aarteil S."/>
            <person name="Calhoun S."/>
            <person name="Haridas S."/>
            <person name="Kuo A."/>
            <person name="Mondo S."/>
            <person name="Pangilinan J."/>
            <person name="Riley R."/>
            <person name="Labutti K."/>
            <person name="Andreopoulos B."/>
            <person name="Lipzen A."/>
            <person name="Chen C."/>
            <person name="Yanf M."/>
            <person name="Daum C."/>
            <person name="Ng V."/>
            <person name="Clum A."/>
            <person name="Ohm R."/>
            <person name="Martin F."/>
            <person name="Silar P."/>
            <person name="Natvig D."/>
            <person name="Lalanne C."/>
            <person name="Gautier V."/>
            <person name="Ament-Velasquez S.L."/>
            <person name="Kruys A."/>
            <person name="Hutchinson M.I."/>
            <person name="Powell A.J."/>
            <person name="Barry K."/>
            <person name="Miller A.N."/>
            <person name="Grigoriev I.V."/>
            <person name="Debuchy R."/>
            <person name="Gladieux P."/>
            <person name="Thoren M.H."/>
            <person name="Johannesson H."/>
        </authorList>
    </citation>
    <scope>NUCLEOTIDE SEQUENCE</scope>
    <source>
        <strain evidence="10">CBS 141.50</strain>
    </source>
</reference>
<gene>
    <name evidence="10" type="ORF">C8A04DRAFT_24466</name>
</gene>
<dbReference type="InterPro" id="IPR039024">
    <property type="entry name" value="RTC4"/>
</dbReference>
<evidence type="ECO:0000256" key="4">
    <source>
        <dbReference type="ARBA" id="ARBA00009461"/>
    </source>
</evidence>
<evidence type="ECO:0000256" key="8">
    <source>
        <dbReference type="SAM" id="MobiDB-lite"/>
    </source>
</evidence>
<evidence type="ECO:0000256" key="1">
    <source>
        <dbReference type="ARBA" id="ARBA00002738"/>
    </source>
</evidence>
<dbReference type="InterPro" id="IPR028094">
    <property type="entry name" value="RTC4_C"/>
</dbReference>
<keyword evidence="6" id="KW-0963">Cytoplasm</keyword>
<evidence type="ECO:0000313" key="11">
    <source>
        <dbReference type="Proteomes" id="UP001302676"/>
    </source>
</evidence>
<sequence length="515" mass="57291">MSRILGLSRNACVEPLHSNIKSSSTAKPKEVDIDAPPMSSSDSEDGAGLSSRGDIRPSRFDPVPRDSRVRKQDKDTSANVKTTRFGERSKRRREPTRPAAKSENSEPNLRAKRQARKSETVDSDDPTDPPISKKSKQSRLPDSSVGSQFEEELLKRRKAAASQTYGHSKHSLRLPKQATSSTKSSKPSVKTAITEPESPSSPREYKLAQLPPLPEPNLKDASSRLTSPARSSRVPNKKLKQPRKGELILSADERDFKMPVFKMPPPIPDETSPTVDDTADFARSPTPSAHSPPISLHSTPSPSPGPGLAANPPCCPLCSTEVVQADLDAFTKLHPRMSFANMRRFCEQHKLRSARRTWAEKGYPEIDWPGLDQRIEQHHDFLRGILEGETPSYYSDLFQEAVRSGQNRTLLRSDVNLTPGYYGMRGLNHMTENLIHKLAPVLRRRAVEERLVSARGHMTYLQTVLVAELAVRLIMEDMGVGERKARDILKESVEIGELVNDEIPDVVTHSDDESS</sequence>
<feature type="compositionally biased region" description="Polar residues" evidence="8">
    <location>
        <begin position="138"/>
        <end position="147"/>
    </location>
</feature>
<evidence type="ECO:0000313" key="10">
    <source>
        <dbReference type="EMBL" id="KAK4147905.1"/>
    </source>
</evidence>